<evidence type="ECO:0000313" key="3">
    <source>
        <dbReference type="Proteomes" id="UP000324222"/>
    </source>
</evidence>
<organism evidence="2 3">
    <name type="scientific">Portunus trituberculatus</name>
    <name type="common">Swimming crab</name>
    <name type="synonym">Neptunus trituberculatus</name>
    <dbReference type="NCBI Taxonomy" id="210409"/>
    <lineage>
        <taxon>Eukaryota</taxon>
        <taxon>Metazoa</taxon>
        <taxon>Ecdysozoa</taxon>
        <taxon>Arthropoda</taxon>
        <taxon>Crustacea</taxon>
        <taxon>Multicrustacea</taxon>
        <taxon>Malacostraca</taxon>
        <taxon>Eumalacostraca</taxon>
        <taxon>Eucarida</taxon>
        <taxon>Decapoda</taxon>
        <taxon>Pleocyemata</taxon>
        <taxon>Brachyura</taxon>
        <taxon>Eubrachyura</taxon>
        <taxon>Portunoidea</taxon>
        <taxon>Portunidae</taxon>
        <taxon>Portuninae</taxon>
        <taxon>Portunus</taxon>
    </lineage>
</organism>
<accession>A0A5B7HH11</accession>
<dbReference type="OrthoDB" id="2105077at2759"/>
<proteinExistence type="predicted"/>
<dbReference type="AlphaFoldDB" id="A0A5B7HH11"/>
<comment type="caution">
    <text evidence="2">The sequence shown here is derived from an EMBL/GenBank/DDBJ whole genome shotgun (WGS) entry which is preliminary data.</text>
</comment>
<reference evidence="2 3" key="1">
    <citation type="submission" date="2019-05" db="EMBL/GenBank/DDBJ databases">
        <title>Another draft genome of Portunus trituberculatus and its Hox gene families provides insights of decapod evolution.</title>
        <authorList>
            <person name="Jeong J.-H."/>
            <person name="Song I."/>
            <person name="Kim S."/>
            <person name="Choi T."/>
            <person name="Kim D."/>
            <person name="Ryu S."/>
            <person name="Kim W."/>
        </authorList>
    </citation>
    <scope>NUCLEOTIDE SEQUENCE [LARGE SCALE GENOMIC DNA]</scope>
    <source>
        <tissue evidence="2">Muscle</tissue>
    </source>
</reference>
<name>A0A5B7HH11_PORTR</name>
<dbReference type="EMBL" id="VSRR010027361">
    <property type="protein sequence ID" value="MPC68138.1"/>
    <property type="molecule type" value="Genomic_DNA"/>
</dbReference>
<keyword evidence="3" id="KW-1185">Reference proteome</keyword>
<gene>
    <name evidence="2" type="ORF">E2C01_062335</name>
</gene>
<evidence type="ECO:0000256" key="1">
    <source>
        <dbReference type="SAM" id="MobiDB-lite"/>
    </source>
</evidence>
<evidence type="ECO:0000313" key="2">
    <source>
        <dbReference type="EMBL" id="MPC68138.1"/>
    </source>
</evidence>
<dbReference type="Proteomes" id="UP000324222">
    <property type="component" value="Unassembled WGS sequence"/>
</dbReference>
<sequence length="63" mass="7309">MSNPQYRQMEEEITMQAQNTGRVDVEHGATPRPRQRMGGQTPKFDTAFDFTNGESCDCRTRWI</sequence>
<feature type="region of interest" description="Disordered" evidence="1">
    <location>
        <begin position="19"/>
        <end position="46"/>
    </location>
</feature>
<protein>
    <submittedName>
        <fullName evidence="2">Uncharacterized protein</fullName>
    </submittedName>
</protein>